<feature type="transmembrane region" description="Helical" evidence="1">
    <location>
        <begin position="64"/>
        <end position="82"/>
    </location>
</feature>
<comment type="caution">
    <text evidence="2">The sequence shown here is derived from an EMBL/GenBank/DDBJ whole genome shotgun (WGS) entry which is preliminary data.</text>
</comment>
<gene>
    <name evidence="2" type="ORF">QQF73_11560</name>
</gene>
<keyword evidence="1" id="KW-1133">Transmembrane helix</keyword>
<protein>
    <submittedName>
        <fullName evidence="2">DUF4345 domain-containing protein</fullName>
    </submittedName>
</protein>
<dbReference type="RefSeq" id="WP_219865324.1">
    <property type="nucleotide sequence ID" value="NZ_JASSQD010000001.1"/>
</dbReference>
<feature type="transmembrane region" description="Helical" evidence="1">
    <location>
        <begin position="89"/>
        <end position="111"/>
    </location>
</feature>
<accession>A0ABT7HD53</accession>
<dbReference type="InterPro" id="IPR025597">
    <property type="entry name" value="DUF4345"/>
</dbReference>
<evidence type="ECO:0000313" key="2">
    <source>
        <dbReference type="EMBL" id="MDK9558258.1"/>
    </source>
</evidence>
<feature type="transmembrane region" description="Helical" evidence="1">
    <location>
        <begin position="21"/>
        <end position="44"/>
    </location>
</feature>
<evidence type="ECO:0000256" key="1">
    <source>
        <dbReference type="SAM" id="Phobius"/>
    </source>
</evidence>
<evidence type="ECO:0000313" key="3">
    <source>
        <dbReference type="Proteomes" id="UP001223547"/>
    </source>
</evidence>
<keyword evidence="3" id="KW-1185">Reference proteome</keyword>
<dbReference type="Pfam" id="PF14248">
    <property type="entry name" value="DUF4345"/>
    <property type="match status" value="1"/>
</dbReference>
<reference evidence="2 3" key="1">
    <citation type="submission" date="2023-05" db="EMBL/GenBank/DDBJ databases">
        <title>Marinobacter albus sp. nov., a marine bacterium isolated from sand in a coastal intertidal zone of huludao.</title>
        <authorList>
            <person name="Deng T."/>
        </authorList>
    </citation>
    <scope>NUCLEOTIDE SEQUENCE [LARGE SCALE GENOMIC DNA]</scope>
    <source>
        <strain evidence="2 3">M216</strain>
    </source>
</reference>
<dbReference type="EMBL" id="JASSQD010000001">
    <property type="protein sequence ID" value="MDK9558258.1"/>
    <property type="molecule type" value="Genomic_DNA"/>
</dbReference>
<proteinExistence type="predicted"/>
<name>A0ABT7HD53_9GAMM</name>
<keyword evidence="1" id="KW-0472">Membrane</keyword>
<sequence length="143" mass="15364">MMLGVRAHKRDFIQHMNMNKFLVNITATIFALYGLGFVFAPSQLSFLVTNAVPTTAAALTDMRATYGGMSIAVGIVLFILASKQESIRLGLAATLFLMLGMACGRVVGLIIDGSENPIMYVYLALEIGVAAAALFLLSRSRKS</sequence>
<feature type="transmembrane region" description="Helical" evidence="1">
    <location>
        <begin position="117"/>
        <end position="137"/>
    </location>
</feature>
<dbReference type="Proteomes" id="UP001223547">
    <property type="component" value="Unassembled WGS sequence"/>
</dbReference>
<keyword evidence="1" id="KW-0812">Transmembrane</keyword>
<organism evidence="2 3">
    <name type="scientific">Marinobacter albus</name>
    <dbReference type="NCBI Taxonomy" id="3030833"/>
    <lineage>
        <taxon>Bacteria</taxon>
        <taxon>Pseudomonadati</taxon>
        <taxon>Pseudomonadota</taxon>
        <taxon>Gammaproteobacteria</taxon>
        <taxon>Pseudomonadales</taxon>
        <taxon>Marinobacteraceae</taxon>
        <taxon>Marinobacter</taxon>
    </lineage>
</organism>